<dbReference type="Pfam" id="PF01408">
    <property type="entry name" value="GFO_IDH_MocA"/>
    <property type="match status" value="1"/>
</dbReference>
<comment type="caution">
    <text evidence="4">The sequence shown here is derived from an EMBL/GenBank/DDBJ whole genome shotgun (WGS) entry which is preliminary data.</text>
</comment>
<protein>
    <submittedName>
        <fullName evidence="4">Dehydrogenase</fullName>
    </submittedName>
</protein>
<evidence type="ECO:0000313" key="4">
    <source>
        <dbReference type="EMBL" id="OGG48047.1"/>
    </source>
</evidence>
<dbReference type="InterPro" id="IPR000683">
    <property type="entry name" value="Gfo/Idh/MocA-like_OxRdtase_N"/>
</dbReference>
<feature type="domain" description="GFO/IDH/MocA-like oxidoreductase" evidence="3">
    <location>
        <begin position="140"/>
        <end position="287"/>
    </location>
</feature>
<sequence>MPKEINIGLVGYSFMGKAHSHAYRDVSMFFDPGAVPVMKAICGRNETAVAAAAKKFGWEGYETSWKKLIERDDIHLVDISTPGDSHRDIAVAAAKAGKHVFCEKPLANTLSEAREMLDAVQKAKVRHMVAFNYRRVPAVALARQLIEEGRIGKIYHWRAVYLQDWIMDPNFPLVWRLVKKQAGSGPHGDLNAHIIDLAHYLVGDITEVVGADTTFIKERPLPEAIDASLGAKSGGGRRRMGRVTVDDATLFLARFKNGAIGSFEATRFAGGRRNHNRFEINGSKGSLAFNLEKMNELQFYSREEDPHIQGFREIIVNERAHPYIAAWWPPGHIIGWEHTFIHEVHDLLSAIVKGRPVHPDFEDGVRVQAVLEGVSLSAREKRWVKISEL</sequence>
<dbReference type="SUPFAM" id="SSF55347">
    <property type="entry name" value="Glyceraldehyde-3-phosphate dehydrogenase-like, C-terminal domain"/>
    <property type="match status" value="1"/>
</dbReference>
<accession>A0A1F6CGA8</accession>
<evidence type="ECO:0000259" key="2">
    <source>
        <dbReference type="Pfam" id="PF01408"/>
    </source>
</evidence>
<proteinExistence type="predicted"/>
<gene>
    <name evidence="4" type="ORF">A3F84_22485</name>
</gene>
<dbReference type="InterPro" id="IPR036291">
    <property type="entry name" value="NAD(P)-bd_dom_sf"/>
</dbReference>
<dbReference type="GO" id="GO:0016491">
    <property type="term" value="F:oxidoreductase activity"/>
    <property type="evidence" value="ECO:0007669"/>
    <property type="project" value="UniProtKB-KW"/>
</dbReference>
<dbReference type="SUPFAM" id="SSF51735">
    <property type="entry name" value="NAD(P)-binding Rossmann-fold domains"/>
    <property type="match status" value="1"/>
</dbReference>
<dbReference type="EMBL" id="MFKF01000259">
    <property type="protein sequence ID" value="OGG48047.1"/>
    <property type="molecule type" value="Genomic_DNA"/>
</dbReference>
<dbReference type="InterPro" id="IPR050463">
    <property type="entry name" value="Gfo/Idh/MocA_oxidrdct_glycsds"/>
</dbReference>
<evidence type="ECO:0000259" key="3">
    <source>
        <dbReference type="Pfam" id="PF22725"/>
    </source>
</evidence>
<dbReference type="AlphaFoldDB" id="A0A1F6CGA8"/>
<dbReference type="GO" id="GO:0000166">
    <property type="term" value="F:nucleotide binding"/>
    <property type="evidence" value="ECO:0007669"/>
    <property type="project" value="InterPro"/>
</dbReference>
<dbReference type="PANTHER" id="PTHR43818:SF11">
    <property type="entry name" value="BCDNA.GH03377"/>
    <property type="match status" value="1"/>
</dbReference>
<dbReference type="Gene3D" id="3.40.50.720">
    <property type="entry name" value="NAD(P)-binding Rossmann-like Domain"/>
    <property type="match status" value="1"/>
</dbReference>
<dbReference type="Gene3D" id="3.30.360.10">
    <property type="entry name" value="Dihydrodipicolinate Reductase, domain 2"/>
    <property type="match status" value="1"/>
</dbReference>
<evidence type="ECO:0000313" key="5">
    <source>
        <dbReference type="Proteomes" id="UP000178606"/>
    </source>
</evidence>
<keyword evidence="1" id="KW-0560">Oxidoreductase</keyword>
<feature type="domain" description="Gfo/Idh/MocA-like oxidoreductase N-terminal" evidence="2">
    <location>
        <begin position="5"/>
        <end position="131"/>
    </location>
</feature>
<name>A0A1F6CGA8_HANXR</name>
<evidence type="ECO:0000256" key="1">
    <source>
        <dbReference type="ARBA" id="ARBA00023002"/>
    </source>
</evidence>
<dbReference type="PANTHER" id="PTHR43818">
    <property type="entry name" value="BCDNA.GH03377"/>
    <property type="match status" value="1"/>
</dbReference>
<dbReference type="Pfam" id="PF22725">
    <property type="entry name" value="GFO_IDH_MocA_C3"/>
    <property type="match status" value="1"/>
</dbReference>
<reference evidence="4 5" key="1">
    <citation type="journal article" date="2016" name="Nat. Commun.">
        <title>Thousands of microbial genomes shed light on interconnected biogeochemical processes in an aquifer system.</title>
        <authorList>
            <person name="Anantharaman K."/>
            <person name="Brown C.T."/>
            <person name="Hug L.A."/>
            <person name="Sharon I."/>
            <person name="Castelle C.J."/>
            <person name="Probst A.J."/>
            <person name="Thomas B.C."/>
            <person name="Singh A."/>
            <person name="Wilkins M.J."/>
            <person name="Karaoz U."/>
            <person name="Brodie E.L."/>
            <person name="Williams K.H."/>
            <person name="Hubbard S.S."/>
            <person name="Banfield J.F."/>
        </authorList>
    </citation>
    <scope>NUCLEOTIDE SEQUENCE [LARGE SCALE GENOMIC DNA]</scope>
    <source>
        <strain evidence="5">RIFCSPLOWO2_12_FULL_64_10</strain>
    </source>
</reference>
<dbReference type="InterPro" id="IPR055170">
    <property type="entry name" value="GFO_IDH_MocA-like_dom"/>
</dbReference>
<organism evidence="4 5">
    <name type="scientific">Handelsmanbacteria sp. (strain RIFCSPLOWO2_12_FULL_64_10)</name>
    <dbReference type="NCBI Taxonomy" id="1817868"/>
    <lineage>
        <taxon>Bacteria</taxon>
        <taxon>Candidatus Handelsmaniibacteriota</taxon>
    </lineage>
</organism>
<dbReference type="Proteomes" id="UP000178606">
    <property type="component" value="Unassembled WGS sequence"/>
</dbReference>